<sequence length="402" mass="44975">MKGYLLLLLLLVGFLPASAQKREFSDQYRIDRRVQLDTRREGDSLRVYLRFPNGNTVQQGQPLRIAAWPTYDARRPLWTDTVRHFARRIRPDGTAARVDFCLPIAKLTSGTVLSMACAPAAEAATGDAAWLPLTSSLLSRPYLLTDTLGTPLMRRSVRAGEVFYVDRYGQDLPVLVRQYAAPFVPSLPPHANPASQSSTSPTLSVSDSLAFAAGLPVVLPKAGLYTVRLAGERGVMGILVTDEDYPELTTADELIQPLVYLTTSAERKKLYDAPNPKRAVDQFWLNAATGQQAIARQAIRTYYGRTKAANQLFVAHKAGWMTDRGMLYIAIGPPDAVYRTAQEERWVYHGTDNGASSAYTFRWKPSTFAPEHYELVRRPEYERLWYAAVEQWRKATTTALGR</sequence>
<keyword evidence="4" id="KW-1185">Reference proteome</keyword>
<accession>A0ABY4G3S1</accession>
<reference evidence="3" key="1">
    <citation type="submission" date="2022-04" db="EMBL/GenBank/DDBJ databases">
        <title>Hymenobacter sp. isolated from the air.</title>
        <authorList>
            <person name="Won M."/>
            <person name="Lee C.-M."/>
            <person name="Woen H.-Y."/>
            <person name="Kwon S.-W."/>
        </authorList>
    </citation>
    <scope>NUCLEOTIDE SEQUENCE</scope>
    <source>
        <strain evidence="3">5420S-77</strain>
    </source>
</reference>
<feature type="signal peptide" evidence="1">
    <location>
        <begin position="1"/>
        <end position="19"/>
    </location>
</feature>
<evidence type="ECO:0000259" key="2">
    <source>
        <dbReference type="Pfam" id="PF20094"/>
    </source>
</evidence>
<organism evidence="3 4">
    <name type="scientific">Hymenobacter volaticus</name>
    <dbReference type="NCBI Taxonomy" id="2932254"/>
    <lineage>
        <taxon>Bacteria</taxon>
        <taxon>Pseudomonadati</taxon>
        <taxon>Bacteroidota</taxon>
        <taxon>Cytophagia</taxon>
        <taxon>Cytophagales</taxon>
        <taxon>Hymenobacteraceae</taxon>
        <taxon>Hymenobacter</taxon>
    </lineage>
</organism>
<name>A0ABY4G3S1_9BACT</name>
<evidence type="ECO:0000256" key="1">
    <source>
        <dbReference type="SAM" id="SignalP"/>
    </source>
</evidence>
<proteinExistence type="predicted"/>
<protein>
    <submittedName>
        <fullName evidence="3">GWxTD domain-containing protein</fullName>
    </submittedName>
</protein>
<dbReference type="Pfam" id="PF20094">
    <property type="entry name" value="GWxTD_dom"/>
    <property type="match status" value="1"/>
</dbReference>
<gene>
    <name evidence="3" type="ORF">MUN86_18375</name>
</gene>
<evidence type="ECO:0000313" key="4">
    <source>
        <dbReference type="Proteomes" id="UP000830401"/>
    </source>
</evidence>
<keyword evidence="1" id="KW-0732">Signal</keyword>
<dbReference type="Proteomes" id="UP000830401">
    <property type="component" value="Chromosome"/>
</dbReference>
<dbReference type="EMBL" id="CP095061">
    <property type="protein sequence ID" value="UOQ65492.1"/>
    <property type="molecule type" value="Genomic_DNA"/>
</dbReference>
<dbReference type="NCBIfam" id="TIGR04514">
    <property type="entry name" value="GWxTD_dom"/>
    <property type="match status" value="1"/>
</dbReference>
<evidence type="ECO:0000313" key="3">
    <source>
        <dbReference type="EMBL" id="UOQ65492.1"/>
    </source>
</evidence>
<feature type="chain" id="PRO_5047468971" evidence="1">
    <location>
        <begin position="20"/>
        <end position="402"/>
    </location>
</feature>
<dbReference type="InterPro" id="IPR030959">
    <property type="entry name" value="GWxTD_dom"/>
</dbReference>
<feature type="domain" description="GWxTD" evidence="2">
    <location>
        <begin position="223"/>
        <end position="394"/>
    </location>
</feature>